<evidence type="ECO:0000313" key="7">
    <source>
        <dbReference type="Proteomes" id="UP000316921"/>
    </source>
</evidence>
<evidence type="ECO:0000256" key="1">
    <source>
        <dbReference type="ARBA" id="ARBA00001947"/>
    </source>
</evidence>
<evidence type="ECO:0000256" key="3">
    <source>
        <dbReference type="ARBA" id="ARBA00022801"/>
    </source>
</evidence>
<dbReference type="GO" id="GO:0016787">
    <property type="term" value="F:hydrolase activity"/>
    <property type="evidence" value="ECO:0007669"/>
    <property type="project" value="UniProtKB-KW"/>
</dbReference>
<evidence type="ECO:0000313" key="6">
    <source>
        <dbReference type="EMBL" id="QDU66632.1"/>
    </source>
</evidence>
<proteinExistence type="predicted"/>
<reference evidence="6 7" key="1">
    <citation type="submission" date="2019-02" db="EMBL/GenBank/DDBJ databases">
        <title>Deep-cultivation of Planctomycetes and their phenomic and genomic characterization uncovers novel biology.</title>
        <authorList>
            <person name="Wiegand S."/>
            <person name="Jogler M."/>
            <person name="Boedeker C."/>
            <person name="Pinto D."/>
            <person name="Vollmers J."/>
            <person name="Rivas-Marin E."/>
            <person name="Kohn T."/>
            <person name="Peeters S.H."/>
            <person name="Heuer A."/>
            <person name="Rast P."/>
            <person name="Oberbeckmann S."/>
            <person name="Bunk B."/>
            <person name="Jeske O."/>
            <person name="Meyerdierks A."/>
            <person name="Storesund J.E."/>
            <person name="Kallscheuer N."/>
            <person name="Luecker S."/>
            <person name="Lage O.M."/>
            <person name="Pohl T."/>
            <person name="Merkel B.J."/>
            <person name="Hornburger P."/>
            <person name="Mueller R.-W."/>
            <person name="Bruemmer F."/>
            <person name="Labrenz M."/>
            <person name="Spormann A.M."/>
            <person name="Op den Camp H."/>
            <person name="Overmann J."/>
            <person name="Amann R."/>
            <person name="Jetten M.S.M."/>
            <person name="Mascher T."/>
            <person name="Medema M.H."/>
            <person name="Devos D.P."/>
            <person name="Kaster A.-K."/>
            <person name="Ovreas L."/>
            <person name="Rohde M."/>
            <person name="Galperin M.Y."/>
            <person name="Jogler C."/>
        </authorList>
    </citation>
    <scope>NUCLEOTIDE SEQUENCE [LARGE SCALE GENOMIC DNA]</scope>
    <source>
        <strain evidence="6 7">Pla133</strain>
    </source>
</reference>
<feature type="domain" description="Metallo-beta-lactamase" evidence="5">
    <location>
        <begin position="12"/>
        <end position="174"/>
    </location>
</feature>
<comment type="cofactor">
    <cofactor evidence="1">
        <name>Zn(2+)</name>
        <dbReference type="ChEBI" id="CHEBI:29105"/>
    </cofactor>
</comment>
<dbReference type="EMBL" id="CP036287">
    <property type="protein sequence ID" value="QDU66632.1"/>
    <property type="molecule type" value="Genomic_DNA"/>
</dbReference>
<evidence type="ECO:0000256" key="2">
    <source>
        <dbReference type="ARBA" id="ARBA00022723"/>
    </source>
</evidence>
<dbReference type="GO" id="GO:0046872">
    <property type="term" value="F:metal ion binding"/>
    <property type="evidence" value="ECO:0007669"/>
    <property type="project" value="UniProtKB-KW"/>
</dbReference>
<dbReference type="InterPro" id="IPR036866">
    <property type="entry name" value="RibonucZ/Hydroxyglut_hydro"/>
</dbReference>
<keyword evidence="4" id="KW-0862">Zinc</keyword>
<accession>A0A518BI35</accession>
<evidence type="ECO:0000259" key="5">
    <source>
        <dbReference type="SMART" id="SM00849"/>
    </source>
</evidence>
<dbReference type="InterPro" id="IPR001279">
    <property type="entry name" value="Metallo-B-lactamas"/>
</dbReference>
<organism evidence="6 7">
    <name type="scientific">Engelhardtia mirabilis</name>
    <dbReference type="NCBI Taxonomy" id="2528011"/>
    <lineage>
        <taxon>Bacteria</taxon>
        <taxon>Pseudomonadati</taxon>
        <taxon>Planctomycetota</taxon>
        <taxon>Planctomycetia</taxon>
        <taxon>Planctomycetia incertae sedis</taxon>
        <taxon>Engelhardtia</taxon>
    </lineage>
</organism>
<dbReference type="PANTHER" id="PTHR46233:SF3">
    <property type="entry name" value="HYDROXYACYLGLUTATHIONE HYDROLASE GLOC"/>
    <property type="match status" value="1"/>
</dbReference>
<dbReference type="AlphaFoldDB" id="A0A518BI35"/>
<dbReference type="Gene3D" id="3.60.15.10">
    <property type="entry name" value="Ribonuclease Z/Hydroxyacylglutathione hydrolase-like"/>
    <property type="match status" value="1"/>
</dbReference>
<keyword evidence="2" id="KW-0479">Metal-binding</keyword>
<dbReference type="SMART" id="SM00849">
    <property type="entry name" value="Lactamase_B"/>
    <property type="match status" value="1"/>
</dbReference>
<evidence type="ECO:0000256" key="4">
    <source>
        <dbReference type="ARBA" id="ARBA00022833"/>
    </source>
</evidence>
<protein>
    <submittedName>
        <fullName evidence="6">Putative polyketide biosynthesis zinc-dependent hydrolase BaeB</fullName>
        <ecNumber evidence="6">3.-.-.-</ecNumber>
    </submittedName>
</protein>
<sequence>MIVERSLDPRWLSNTWLVGDRPGGHGVLIDTGGPMEPILAAIEAHRLTVTHVLCTHHHHDHVTHNADYKQRFDCPICGHAAEAELFGDLDRELAAGEELRSGDLVLRALHIPGHTEGQLAFLVNESRVFTGDTLFKGSVGGTRAPGHGTFEELRESVMGTLMALPHGTLVNPGHVDETTIGAEWESNPFVRAWRGVDDLRDEPCTAFGQPARLLVEARDYDGGTKCQVRFEESGALDLVPGSRVKR</sequence>
<gene>
    <name evidence="6" type="primary">baeB</name>
    <name evidence="6" type="ORF">Pla133_17080</name>
</gene>
<keyword evidence="3 6" id="KW-0378">Hydrolase</keyword>
<dbReference type="Proteomes" id="UP000316921">
    <property type="component" value="Chromosome"/>
</dbReference>
<dbReference type="RefSeq" id="WP_145064450.1">
    <property type="nucleotide sequence ID" value="NZ_CP036287.1"/>
</dbReference>
<keyword evidence="7" id="KW-1185">Reference proteome</keyword>
<name>A0A518BI35_9BACT</name>
<dbReference type="PANTHER" id="PTHR46233">
    <property type="entry name" value="HYDROXYACYLGLUTATHIONE HYDROLASE GLOC"/>
    <property type="match status" value="1"/>
</dbReference>
<dbReference type="Pfam" id="PF00753">
    <property type="entry name" value="Lactamase_B"/>
    <property type="match status" value="1"/>
</dbReference>
<dbReference type="EC" id="3.-.-.-" evidence="6"/>
<dbReference type="KEGG" id="pbap:Pla133_17080"/>
<dbReference type="SUPFAM" id="SSF56281">
    <property type="entry name" value="Metallo-hydrolase/oxidoreductase"/>
    <property type="match status" value="1"/>
</dbReference>
<dbReference type="InterPro" id="IPR051453">
    <property type="entry name" value="MBL_Glyoxalase_II"/>
</dbReference>